<dbReference type="EMBL" id="QRDW01000002">
    <property type="protein sequence ID" value="RED52215.1"/>
    <property type="molecule type" value="Genomic_DNA"/>
</dbReference>
<evidence type="ECO:0000259" key="2">
    <source>
        <dbReference type="Pfam" id="PF07589"/>
    </source>
</evidence>
<keyword evidence="1" id="KW-0732">Signal</keyword>
<comment type="caution">
    <text evidence="3">The sequence shown here is derived from an EMBL/GenBank/DDBJ whole genome shotgun (WGS) entry which is preliminary data.</text>
</comment>
<feature type="signal peptide" evidence="1">
    <location>
        <begin position="1"/>
        <end position="21"/>
    </location>
</feature>
<evidence type="ECO:0000313" key="3">
    <source>
        <dbReference type="EMBL" id="RED52215.1"/>
    </source>
</evidence>
<dbReference type="Pfam" id="PF07589">
    <property type="entry name" value="PEP-CTERM"/>
    <property type="match status" value="1"/>
</dbReference>
<accession>A0A3D9HS24</accession>
<proteinExistence type="predicted"/>
<sequence>MFKKLAFAASIMLLSFGTGQAAILDSNVPNSLEVPSENRMSSDQFLLTFDMTIQNYDNDAGSNPHLYLGYSGNFAGSSMVLSYFHITDSEIGHFGFNGESSYAQFDFGSVTNQIAIGIDYATDMIDVFINGVLASSGQSSALSYDPQSSHKVFFDMSARAFGSDEIIVDISNETFVSGTNRPGTGTDVPEPAMAGLIGLSLIGMGAVRRRRRHQAN</sequence>
<dbReference type="RefSeq" id="WP_115935765.1">
    <property type="nucleotide sequence ID" value="NZ_QRDW01000002.1"/>
</dbReference>
<keyword evidence="4" id="KW-1185">Reference proteome</keyword>
<gene>
    <name evidence="3" type="ORF">DFP90_102233</name>
</gene>
<evidence type="ECO:0000313" key="4">
    <source>
        <dbReference type="Proteomes" id="UP000256845"/>
    </source>
</evidence>
<dbReference type="NCBIfam" id="TIGR02595">
    <property type="entry name" value="PEP_CTERM"/>
    <property type="match status" value="1"/>
</dbReference>
<dbReference type="Proteomes" id="UP000256845">
    <property type="component" value="Unassembled WGS sequence"/>
</dbReference>
<protein>
    <submittedName>
        <fullName evidence="3">Putative secreted protein</fullName>
    </submittedName>
</protein>
<feature type="domain" description="Ice-binding protein C-terminal" evidence="2">
    <location>
        <begin position="187"/>
        <end position="210"/>
    </location>
</feature>
<name>A0A3D9HS24_9PROT</name>
<evidence type="ECO:0000256" key="1">
    <source>
        <dbReference type="SAM" id="SignalP"/>
    </source>
</evidence>
<dbReference type="AlphaFoldDB" id="A0A3D9HS24"/>
<reference evidence="3 4" key="1">
    <citation type="submission" date="2018-07" db="EMBL/GenBank/DDBJ databases">
        <title>Genomic Encyclopedia of Type Strains, Phase III (KMG-III): the genomes of soil and plant-associated and newly described type strains.</title>
        <authorList>
            <person name="Whitman W."/>
        </authorList>
    </citation>
    <scope>NUCLEOTIDE SEQUENCE [LARGE SCALE GENOMIC DNA]</scope>
    <source>
        <strain evidence="3 4">CECT 8488</strain>
    </source>
</reference>
<feature type="chain" id="PRO_5017597595" evidence="1">
    <location>
        <begin position="22"/>
        <end position="216"/>
    </location>
</feature>
<dbReference type="InterPro" id="IPR013424">
    <property type="entry name" value="Ice-binding_C"/>
</dbReference>
<organism evidence="3 4">
    <name type="scientific">Aestuariispira insulae</name>
    <dbReference type="NCBI Taxonomy" id="1461337"/>
    <lineage>
        <taxon>Bacteria</taxon>
        <taxon>Pseudomonadati</taxon>
        <taxon>Pseudomonadota</taxon>
        <taxon>Alphaproteobacteria</taxon>
        <taxon>Rhodospirillales</taxon>
        <taxon>Kiloniellaceae</taxon>
        <taxon>Aestuariispira</taxon>
    </lineage>
</organism>